<dbReference type="PANTHER" id="PTHR11709:SF87">
    <property type="entry name" value="LACCASE"/>
    <property type="match status" value="1"/>
</dbReference>
<feature type="domain" description="Plastocyanin-like" evidence="11">
    <location>
        <begin position="186"/>
        <end position="299"/>
    </location>
</feature>
<dbReference type="AlphaFoldDB" id="A0A0N1NVP0"/>
<feature type="domain" description="Plastocyanin-like" evidence="10">
    <location>
        <begin position="334"/>
        <end position="440"/>
    </location>
</feature>
<dbReference type="Pfam" id="PF00394">
    <property type="entry name" value="Cu-oxidase"/>
    <property type="match status" value="1"/>
</dbReference>
<dbReference type="EMBL" id="LFJN01000040">
    <property type="protein sequence ID" value="KPI35380.1"/>
    <property type="molecule type" value="Genomic_DNA"/>
</dbReference>
<feature type="signal peptide" evidence="9">
    <location>
        <begin position="1"/>
        <end position="23"/>
    </location>
</feature>
<evidence type="ECO:0000256" key="9">
    <source>
        <dbReference type="SAM" id="SignalP"/>
    </source>
</evidence>
<evidence type="ECO:0000256" key="1">
    <source>
        <dbReference type="ARBA" id="ARBA00000349"/>
    </source>
</evidence>
<gene>
    <name evidence="12" type="ORF">AB675_11740</name>
</gene>
<dbReference type="GO" id="GO:0052716">
    <property type="term" value="F:hydroquinone:oxygen oxidoreductase activity"/>
    <property type="evidence" value="ECO:0007669"/>
    <property type="project" value="UniProtKB-EC"/>
</dbReference>
<keyword evidence="5" id="KW-0186">Copper</keyword>
<dbReference type="SMR" id="A0A0N1NVP0"/>
<dbReference type="InterPro" id="IPR011707">
    <property type="entry name" value="Cu-oxidase-like_N"/>
</dbReference>
<sequence length="593" mass="63196">MVFGRTHALLAAATILKVSSASAGAPASEVTITKTVTNTHTICPATTKPPVCTPTNTPGGSGPGGYGPGNGGHGGSGSGKGPKEDADLWQSWLDKLSNNQAPHAPWHDWTKTATATGTGTGTGGHTGPTDLPPFDGECTKPGSGLPENKCNSPGSRSKWCDGKSIDTDYYKEYDSGKTCKYTLEITNTTLSYDAGPILSFAINGQSPGPVIECNWGDWVEIDVINKLTTNATTIHWHGIHHKGTNDQDGVPGVSECAVAPGQSRKYSWRASSYGTAWYHSHLLSQYGDGIRGPIIIHGPATADYDIDMGHVFISDTFPAGTAAAQADRIAHFGQAAVVTSNYLLNGNNKAVDLSTGKHALWKVQKGKKHLFRIINGAAQEAYSVHFDNHQFEVIAADFVPIKPYVTTWLNIAPGQRYDIVLKADQPSANYFLRAVTQTGCPSVPRNTGLSLANGIIQYADAQLTLPLNNFGNVTNATFATCNDEPLAKLVPYLEKTAGSAALFAAGQKSLPAGRVATPSANQSVVQWFINNNFMNVSYTEPTLQTLAENPNLLNGVESTNSTASVRNSIVLGQANQWVYFIVRNEFFAAHPLH</sequence>
<keyword evidence="13" id="KW-1185">Reference proteome</keyword>
<evidence type="ECO:0000256" key="6">
    <source>
        <dbReference type="ARBA" id="ARBA00023180"/>
    </source>
</evidence>
<dbReference type="GO" id="GO:0005507">
    <property type="term" value="F:copper ion binding"/>
    <property type="evidence" value="ECO:0007669"/>
    <property type="project" value="InterPro"/>
</dbReference>
<organism evidence="12 13">
    <name type="scientific">Cyphellophora attinorum</name>
    <dbReference type="NCBI Taxonomy" id="1664694"/>
    <lineage>
        <taxon>Eukaryota</taxon>
        <taxon>Fungi</taxon>
        <taxon>Dikarya</taxon>
        <taxon>Ascomycota</taxon>
        <taxon>Pezizomycotina</taxon>
        <taxon>Eurotiomycetes</taxon>
        <taxon>Chaetothyriomycetidae</taxon>
        <taxon>Chaetothyriales</taxon>
        <taxon>Cyphellophoraceae</taxon>
        <taxon>Cyphellophora</taxon>
    </lineage>
</organism>
<dbReference type="InterPro" id="IPR045087">
    <property type="entry name" value="Cu-oxidase_fam"/>
</dbReference>
<dbReference type="InterPro" id="IPR001117">
    <property type="entry name" value="Cu-oxidase_2nd"/>
</dbReference>
<dbReference type="STRING" id="1664694.A0A0N1NVP0"/>
<proteinExistence type="inferred from homology"/>
<feature type="compositionally biased region" description="Gly residues" evidence="8">
    <location>
        <begin position="59"/>
        <end position="80"/>
    </location>
</feature>
<keyword evidence="6" id="KW-0325">Glycoprotein</keyword>
<feature type="chain" id="PRO_5005879402" description="laccase" evidence="9">
    <location>
        <begin position="24"/>
        <end position="593"/>
    </location>
</feature>
<feature type="non-terminal residue" evidence="12">
    <location>
        <position position="593"/>
    </location>
</feature>
<evidence type="ECO:0000313" key="13">
    <source>
        <dbReference type="Proteomes" id="UP000038010"/>
    </source>
</evidence>
<feature type="region of interest" description="Disordered" evidence="8">
    <location>
        <begin position="48"/>
        <end position="85"/>
    </location>
</feature>
<dbReference type="OrthoDB" id="2121828at2759"/>
<dbReference type="InterPro" id="IPR008972">
    <property type="entry name" value="Cupredoxin"/>
</dbReference>
<protein>
    <recommendedName>
        <fullName evidence="4">laccase</fullName>
        <ecNumber evidence="4">1.10.3.2</ecNumber>
    </recommendedName>
</protein>
<dbReference type="VEuPathDB" id="FungiDB:AB675_11740"/>
<evidence type="ECO:0000256" key="4">
    <source>
        <dbReference type="ARBA" id="ARBA00012297"/>
    </source>
</evidence>
<dbReference type="Proteomes" id="UP000038010">
    <property type="component" value="Unassembled WGS sequence"/>
</dbReference>
<dbReference type="CDD" id="cd13854">
    <property type="entry name" value="CuRO_1_MaLCC_like"/>
    <property type="match status" value="1"/>
</dbReference>
<dbReference type="GO" id="GO:0046274">
    <property type="term" value="P:lignin catabolic process"/>
    <property type="evidence" value="ECO:0007669"/>
    <property type="project" value="UniProtKB-KW"/>
</dbReference>
<keyword evidence="7" id="KW-0439">Lignin degradation</keyword>
<keyword evidence="9" id="KW-0732">Signal</keyword>
<comment type="catalytic activity">
    <reaction evidence="1">
        <text>4 hydroquinone + O2 = 4 benzosemiquinone + 2 H2O</text>
        <dbReference type="Rhea" id="RHEA:11276"/>
        <dbReference type="ChEBI" id="CHEBI:15377"/>
        <dbReference type="ChEBI" id="CHEBI:15379"/>
        <dbReference type="ChEBI" id="CHEBI:17594"/>
        <dbReference type="ChEBI" id="CHEBI:17977"/>
        <dbReference type="EC" id="1.10.3.2"/>
    </reaction>
</comment>
<accession>A0A0N1NVP0</accession>
<name>A0A0N1NVP0_9EURO</name>
<comment type="similarity">
    <text evidence="3">Belongs to the multicopper oxidase family.</text>
</comment>
<dbReference type="EC" id="1.10.3.2" evidence="4"/>
<dbReference type="GeneID" id="28732493"/>
<comment type="cofactor">
    <cofactor evidence="2">
        <name>Cu cation</name>
        <dbReference type="ChEBI" id="CHEBI:23378"/>
    </cofactor>
</comment>
<dbReference type="Gene3D" id="2.60.40.420">
    <property type="entry name" value="Cupredoxins - blue copper proteins"/>
    <property type="match status" value="3"/>
</dbReference>
<dbReference type="PANTHER" id="PTHR11709">
    <property type="entry name" value="MULTI-COPPER OXIDASE"/>
    <property type="match status" value="1"/>
</dbReference>
<evidence type="ECO:0000256" key="5">
    <source>
        <dbReference type="ARBA" id="ARBA00023008"/>
    </source>
</evidence>
<evidence type="ECO:0000256" key="7">
    <source>
        <dbReference type="ARBA" id="ARBA00023185"/>
    </source>
</evidence>
<dbReference type="SUPFAM" id="SSF49503">
    <property type="entry name" value="Cupredoxins"/>
    <property type="match status" value="2"/>
</dbReference>
<evidence type="ECO:0000256" key="3">
    <source>
        <dbReference type="ARBA" id="ARBA00010609"/>
    </source>
</evidence>
<reference evidence="12 13" key="1">
    <citation type="submission" date="2015-06" db="EMBL/GenBank/DDBJ databases">
        <title>Draft genome of the ant-associated black yeast Phialophora attae CBS 131958.</title>
        <authorList>
            <person name="Moreno L.F."/>
            <person name="Stielow B.J."/>
            <person name="de Hoog S."/>
            <person name="Vicente V.A."/>
            <person name="Weiss V.A."/>
            <person name="de Vries M."/>
            <person name="Cruz L.M."/>
            <person name="Souza E.M."/>
        </authorList>
    </citation>
    <scope>NUCLEOTIDE SEQUENCE [LARGE SCALE GENOMIC DNA]</scope>
    <source>
        <strain evidence="12 13">CBS 131958</strain>
    </source>
</reference>
<dbReference type="RefSeq" id="XP_017995343.1">
    <property type="nucleotide sequence ID" value="XM_018140612.1"/>
</dbReference>
<evidence type="ECO:0000256" key="2">
    <source>
        <dbReference type="ARBA" id="ARBA00001935"/>
    </source>
</evidence>
<evidence type="ECO:0000259" key="10">
    <source>
        <dbReference type="Pfam" id="PF00394"/>
    </source>
</evidence>
<evidence type="ECO:0000259" key="11">
    <source>
        <dbReference type="Pfam" id="PF07732"/>
    </source>
</evidence>
<comment type="caution">
    <text evidence="12">The sequence shown here is derived from an EMBL/GenBank/DDBJ whole genome shotgun (WGS) entry which is preliminary data.</text>
</comment>
<evidence type="ECO:0000256" key="8">
    <source>
        <dbReference type="SAM" id="MobiDB-lite"/>
    </source>
</evidence>
<dbReference type="Pfam" id="PF07732">
    <property type="entry name" value="Cu-oxidase_3"/>
    <property type="match status" value="1"/>
</dbReference>
<evidence type="ECO:0000313" key="12">
    <source>
        <dbReference type="EMBL" id="KPI35380.1"/>
    </source>
</evidence>